<protein>
    <recommendedName>
        <fullName evidence="2">Endo-beta-1,2-glucanase SGL domain-containing protein</fullName>
    </recommendedName>
</protein>
<evidence type="ECO:0000259" key="2">
    <source>
        <dbReference type="Pfam" id="PF26157"/>
    </source>
</evidence>
<proteinExistence type="predicted"/>
<accession>A0ABR3JHS7</accession>
<dbReference type="Proteomes" id="UP001556367">
    <property type="component" value="Unassembled WGS sequence"/>
</dbReference>
<dbReference type="InterPro" id="IPR058773">
    <property type="entry name" value="SGL_GH162"/>
</dbReference>
<feature type="signal peptide" evidence="1">
    <location>
        <begin position="1"/>
        <end position="17"/>
    </location>
</feature>
<dbReference type="Pfam" id="PF26157">
    <property type="entry name" value="SGL_GH162"/>
    <property type="match status" value="1"/>
</dbReference>
<comment type="caution">
    <text evidence="3">The sequence shown here is derived from an EMBL/GenBank/DDBJ whole genome shotgun (WGS) entry which is preliminary data.</text>
</comment>
<feature type="chain" id="PRO_5045949128" description="Endo-beta-1,2-glucanase SGL domain-containing protein" evidence="1">
    <location>
        <begin position="18"/>
        <end position="514"/>
    </location>
</feature>
<dbReference type="EMBL" id="JASNQZ010000007">
    <property type="protein sequence ID" value="KAL0954731.1"/>
    <property type="molecule type" value="Genomic_DNA"/>
</dbReference>
<feature type="domain" description="Endo-beta-1,2-glucanase SGL" evidence="2">
    <location>
        <begin position="65"/>
        <end position="514"/>
    </location>
</feature>
<keyword evidence="4" id="KW-1185">Reference proteome</keyword>
<name>A0ABR3JHS7_9AGAR</name>
<reference evidence="4" key="1">
    <citation type="submission" date="2024-06" db="EMBL/GenBank/DDBJ databases">
        <title>Multi-omics analyses provide insights into the biosynthesis of the anticancer antibiotic pleurotin in Hohenbuehelia grisea.</title>
        <authorList>
            <person name="Weaver J.A."/>
            <person name="Alberti F."/>
        </authorList>
    </citation>
    <scope>NUCLEOTIDE SEQUENCE [LARGE SCALE GENOMIC DNA]</scope>
    <source>
        <strain evidence="4">T-177</strain>
    </source>
</reference>
<evidence type="ECO:0000313" key="4">
    <source>
        <dbReference type="Proteomes" id="UP001556367"/>
    </source>
</evidence>
<evidence type="ECO:0000256" key="1">
    <source>
        <dbReference type="SAM" id="SignalP"/>
    </source>
</evidence>
<dbReference type="CDD" id="cd24165">
    <property type="entry name" value="TfSGL-like"/>
    <property type="match status" value="1"/>
</dbReference>
<organism evidence="3 4">
    <name type="scientific">Hohenbuehelia grisea</name>
    <dbReference type="NCBI Taxonomy" id="104357"/>
    <lineage>
        <taxon>Eukaryota</taxon>
        <taxon>Fungi</taxon>
        <taxon>Dikarya</taxon>
        <taxon>Basidiomycota</taxon>
        <taxon>Agaricomycotina</taxon>
        <taxon>Agaricomycetes</taxon>
        <taxon>Agaricomycetidae</taxon>
        <taxon>Agaricales</taxon>
        <taxon>Pleurotineae</taxon>
        <taxon>Pleurotaceae</taxon>
        <taxon>Hohenbuehelia</taxon>
    </lineage>
</organism>
<keyword evidence="1" id="KW-0732">Signal</keyword>
<gene>
    <name evidence="3" type="ORF">HGRIS_003684</name>
</gene>
<evidence type="ECO:0000313" key="3">
    <source>
        <dbReference type="EMBL" id="KAL0954731.1"/>
    </source>
</evidence>
<sequence length="514" mass="57648">MYWRYTYCFCLFAVALAAPPRKCRFSPSYPLSSVLTNPDRYAQDLLFWEGKFHQNDVSYNTANGMTYDGTLLDPTTGLATDKHPFSVASKEALQVMIYTHAIAGDRQAAEFLAPEAPSTASQVAIDILSKKLETYKTFNSTFPGFGGFLPWFANDGSTPLAPTWDWVNRVPALDNGEYIWAIYGAIEALNSRSDLQSRRLAAGWQGYLDYIKTTAKKIFYAGAGRICAVTAIANQSLPINHPQQRYSCEGDGSLDDPYEGELFAWFLHFFGGLSLLDKRSVWEAKRPKLIAVDYQSAGLPNITVQKGFWFSSHENWKFMEMPYLDIPLLKRLYTNNERARTCNSKVNRLPGMYASINNVTDASGQIIGYISNAGIPSIAQLPDQELDVITPYSVFPVMLIDKRVGLAWWKNMVDGKKMQNPYGSTESTRVDGTAVSSFVSWDSKITTVNALLGGVQSFVARKMRRDGIYDEFITITQQEYSRVFQHLSGEEVQLCLPDVEVPRSSELFDFTGCT</sequence>